<sequence>MKNWNFILIAMLLAPLGNCGQAIGTAGIDADGAVVENTAVCGNGTVEANEECDGNPVNEHGANMCKQLGFDHGAVGCYANCTISTSKCIICGDDSAEGLEPCDGEDLRYTTCQDLGYAGGTLACRPGCFDFDESRCANQ</sequence>
<comment type="caution">
    <text evidence="1">The sequence shown here is derived from an EMBL/GenBank/DDBJ whole genome shotgun (WGS) entry which is preliminary data.</text>
</comment>
<reference evidence="1" key="1">
    <citation type="journal article" date="2015" name="Nature">
        <title>Complex archaea that bridge the gap between prokaryotes and eukaryotes.</title>
        <authorList>
            <person name="Spang A."/>
            <person name="Saw J.H."/>
            <person name="Jorgensen S.L."/>
            <person name="Zaremba-Niedzwiedzka K."/>
            <person name="Martijn J."/>
            <person name="Lind A.E."/>
            <person name="van Eijk R."/>
            <person name="Schleper C."/>
            <person name="Guy L."/>
            <person name="Ettema T.J."/>
        </authorList>
    </citation>
    <scope>NUCLEOTIDE SEQUENCE</scope>
</reference>
<name>A0A0F9NRF1_9ZZZZ</name>
<evidence type="ECO:0000313" key="1">
    <source>
        <dbReference type="EMBL" id="KKN22035.1"/>
    </source>
</evidence>
<dbReference type="AlphaFoldDB" id="A0A0F9NRF1"/>
<accession>A0A0F9NRF1</accession>
<dbReference type="EMBL" id="LAZR01003098">
    <property type="protein sequence ID" value="KKN22035.1"/>
    <property type="molecule type" value="Genomic_DNA"/>
</dbReference>
<proteinExistence type="predicted"/>
<evidence type="ECO:0008006" key="2">
    <source>
        <dbReference type="Google" id="ProtNLM"/>
    </source>
</evidence>
<protein>
    <recommendedName>
        <fullName evidence="2">SRCR domain-containing protein</fullName>
    </recommendedName>
</protein>
<organism evidence="1">
    <name type="scientific">marine sediment metagenome</name>
    <dbReference type="NCBI Taxonomy" id="412755"/>
    <lineage>
        <taxon>unclassified sequences</taxon>
        <taxon>metagenomes</taxon>
        <taxon>ecological metagenomes</taxon>
    </lineage>
</organism>
<gene>
    <name evidence="1" type="ORF">LCGC14_0919360</name>
</gene>